<evidence type="ECO:0000256" key="2">
    <source>
        <dbReference type="ARBA" id="ARBA00023015"/>
    </source>
</evidence>
<dbReference type="Gene3D" id="1.10.10.10">
    <property type="entry name" value="Winged helix-like DNA-binding domain superfamily/Winged helix DNA-binding domain"/>
    <property type="match status" value="1"/>
</dbReference>
<sequence>MKIIQLEYFIAVVKYNNFTQAAKFLHISQPSLTATIKKIESNLGYDLFTRTTKDIKITEKGIQFYNYAVQLVQEYHQTMEKMHDLKMSESPKIKISILESTNQWVSQIIAMHRKTYDDQTYLISEIHNQNDILEHLLNFEEHIALSNEKITHEAIQSTPLYDESYVLLAPHNTFNQQHITIDDLPLILPKKGSQVRQHLDDYFKRVNLHPNIILEVDRFEAATNFVHKGLGYAIIPRFYYQSFNTNQLDAVKFKPNLGRTIYLNYLKKRKHSARVLSLISVFLNYWDISVKNDE</sequence>
<evidence type="ECO:0000256" key="4">
    <source>
        <dbReference type="ARBA" id="ARBA00023163"/>
    </source>
</evidence>
<dbReference type="InterPro" id="IPR000847">
    <property type="entry name" value="LysR_HTH_N"/>
</dbReference>
<dbReference type="GO" id="GO:0003677">
    <property type="term" value="F:DNA binding"/>
    <property type="evidence" value="ECO:0007669"/>
    <property type="project" value="UniProtKB-KW"/>
</dbReference>
<comment type="caution">
    <text evidence="6">The sequence shown here is derived from an EMBL/GenBank/DDBJ whole genome shotgun (WGS) entry which is preliminary data.</text>
</comment>
<dbReference type="GO" id="GO:0003700">
    <property type="term" value="F:DNA-binding transcription factor activity"/>
    <property type="evidence" value="ECO:0007669"/>
    <property type="project" value="InterPro"/>
</dbReference>
<dbReference type="InterPro" id="IPR036390">
    <property type="entry name" value="WH_DNA-bd_sf"/>
</dbReference>
<dbReference type="InterPro" id="IPR005119">
    <property type="entry name" value="LysR_subst-bd"/>
</dbReference>
<dbReference type="SUPFAM" id="SSF53850">
    <property type="entry name" value="Periplasmic binding protein-like II"/>
    <property type="match status" value="1"/>
</dbReference>
<dbReference type="PANTHER" id="PTHR30126">
    <property type="entry name" value="HTH-TYPE TRANSCRIPTIONAL REGULATOR"/>
    <property type="match status" value="1"/>
</dbReference>
<dbReference type="PROSITE" id="PS50931">
    <property type="entry name" value="HTH_LYSR"/>
    <property type="match status" value="1"/>
</dbReference>
<feature type="domain" description="HTH lysR-type" evidence="5">
    <location>
        <begin position="1"/>
        <end position="58"/>
    </location>
</feature>
<evidence type="ECO:0000313" key="6">
    <source>
        <dbReference type="EMBL" id="KYH13327.1"/>
    </source>
</evidence>
<proteinExistence type="inferred from homology"/>
<keyword evidence="3" id="KW-0238">DNA-binding</keyword>
<evidence type="ECO:0000259" key="5">
    <source>
        <dbReference type="PROSITE" id="PS50931"/>
    </source>
</evidence>
<reference evidence="6 7" key="1">
    <citation type="submission" date="2016-02" db="EMBL/GenBank/DDBJ databases">
        <title>Draft genome sequence of hydrocarbon degrading Staphylococcus saprophyticus Strain CNV2, isolated from crude-oil contaminated soil from Noonmati Oil Refinery, Guwahati, Assam, India.</title>
        <authorList>
            <person name="Mukherjee A."/>
            <person name="Chettri B."/>
            <person name="Langpoklakpam J."/>
            <person name="Singh A.K."/>
            <person name="Chattopadhyay D.J."/>
        </authorList>
    </citation>
    <scope>NUCLEOTIDE SEQUENCE [LARGE SCALE GENOMIC DNA]</scope>
    <source>
        <strain evidence="6 7">CNV2</strain>
    </source>
</reference>
<dbReference type="Pfam" id="PF00126">
    <property type="entry name" value="HTH_1"/>
    <property type="match status" value="1"/>
</dbReference>
<gene>
    <name evidence="6" type="ORF">A0131_00680</name>
</gene>
<dbReference type="PRINTS" id="PR00039">
    <property type="entry name" value="HTHLYSR"/>
</dbReference>
<dbReference type="InterPro" id="IPR036388">
    <property type="entry name" value="WH-like_DNA-bd_sf"/>
</dbReference>
<dbReference type="SUPFAM" id="SSF46785">
    <property type="entry name" value="Winged helix' DNA-binding domain"/>
    <property type="match status" value="1"/>
</dbReference>
<evidence type="ECO:0000256" key="1">
    <source>
        <dbReference type="ARBA" id="ARBA00009437"/>
    </source>
</evidence>
<dbReference type="AlphaFoldDB" id="A0A151A1Z1"/>
<organism evidence="6 7">
    <name type="scientific">Staphylococcus kloosii</name>
    <dbReference type="NCBI Taxonomy" id="29384"/>
    <lineage>
        <taxon>Bacteria</taxon>
        <taxon>Bacillati</taxon>
        <taxon>Bacillota</taxon>
        <taxon>Bacilli</taxon>
        <taxon>Bacillales</taxon>
        <taxon>Staphylococcaceae</taxon>
        <taxon>Staphylococcus</taxon>
    </lineage>
</organism>
<keyword evidence="4" id="KW-0804">Transcription</keyword>
<dbReference type="CDD" id="cd05466">
    <property type="entry name" value="PBP2_LTTR_substrate"/>
    <property type="match status" value="1"/>
</dbReference>
<evidence type="ECO:0000313" key="7">
    <source>
        <dbReference type="Proteomes" id="UP000075418"/>
    </source>
</evidence>
<name>A0A151A1Z1_9STAP</name>
<dbReference type="EMBL" id="LUGM01000002">
    <property type="protein sequence ID" value="KYH13327.1"/>
    <property type="molecule type" value="Genomic_DNA"/>
</dbReference>
<protein>
    <submittedName>
        <fullName evidence="6">LysR family transcriptional regulator</fullName>
    </submittedName>
</protein>
<accession>A0A151A1Z1</accession>
<dbReference type="RefSeq" id="WP_061853558.1">
    <property type="nucleotide sequence ID" value="NZ_JADIIQ010000002.1"/>
</dbReference>
<dbReference type="Pfam" id="PF03466">
    <property type="entry name" value="LysR_substrate"/>
    <property type="match status" value="1"/>
</dbReference>
<dbReference type="FunFam" id="1.10.10.10:FF:000001">
    <property type="entry name" value="LysR family transcriptional regulator"/>
    <property type="match status" value="1"/>
</dbReference>
<keyword evidence="2" id="KW-0805">Transcription regulation</keyword>
<dbReference type="Gene3D" id="3.40.190.290">
    <property type="match status" value="1"/>
</dbReference>
<dbReference type="Proteomes" id="UP000075418">
    <property type="component" value="Unassembled WGS sequence"/>
</dbReference>
<comment type="similarity">
    <text evidence="1">Belongs to the LysR transcriptional regulatory family.</text>
</comment>
<dbReference type="PANTHER" id="PTHR30126:SF96">
    <property type="entry name" value="TRANSCRIPTIONAL REGULATORY PROTEIN, LYSR FAMILY"/>
    <property type="match status" value="1"/>
</dbReference>
<evidence type="ECO:0000256" key="3">
    <source>
        <dbReference type="ARBA" id="ARBA00023125"/>
    </source>
</evidence>